<feature type="region of interest" description="Disordered" evidence="1">
    <location>
        <begin position="249"/>
        <end position="272"/>
    </location>
</feature>
<dbReference type="SUPFAM" id="SSF48371">
    <property type="entry name" value="ARM repeat"/>
    <property type="match status" value="1"/>
</dbReference>
<accession>A0A4R2J3S1</accession>
<evidence type="ECO:0008006" key="4">
    <source>
        <dbReference type="Google" id="ProtNLM"/>
    </source>
</evidence>
<dbReference type="Proteomes" id="UP000295573">
    <property type="component" value="Unassembled WGS sequence"/>
</dbReference>
<dbReference type="InterPro" id="IPR016024">
    <property type="entry name" value="ARM-type_fold"/>
</dbReference>
<dbReference type="OrthoDB" id="4236362at2"/>
<dbReference type="AlphaFoldDB" id="A0A4R2J3S1"/>
<reference evidence="2 3" key="1">
    <citation type="journal article" date="2015" name="Stand. Genomic Sci.">
        <title>Genomic Encyclopedia of Bacterial and Archaeal Type Strains, Phase III: the genomes of soil and plant-associated and newly described type strains.</title>
        <authorList>
            <person name="Whitman W.B."/>
            <person name="Woyke T."/>
            <person name="Klenk H.P."/>
            <person name="Zhou Y."/>
            <person name="Lilburn T.G."/>
            <person name="Beck B.J."/>
            <person name="De Vos P."/>
            <person name="Vandamme P."/>
            <person name="Eisen J.A."/>
            <person name="Garrity G."/>
            <person name="Hugenholtz P."/>
            <person name="Kyrpides N.C."/>
        </authorList>
    </citation>
    <scope>NUCLEOTIDE SEQUENCE [LARGE SCALE GENOMIC DNA]</scope>
    <source>
        <strain evidence="2 3">VKM Ac-2541</strain>
    </source>
</reference>
<organism evidence="2 3">
    <name type="scientific">Kribbella antiqua</name>
    <dbReference type="NCBI Taxonomy" id="2512217"/>
    <lineage>
        <taxon>Bacteria</taxon>
        <taxon>Bacillati</taxon>
        <taxon>Actinomycetota</taxon>
        <taxon>Actinomycetes</taxon>
        <taxon>Propionibacteriales</taxon>
        <taxon>Kribbellaceae</taxon>
        <taxon>Kribbella</taxon>
    </lineage>
</organism>
<gene>
    <name evidence="2" type="ORF">EV646_1011</name>
</gene>
<proteinExistence type="predicted"/>
<evidence type="ECO:0000313" key="2">
    <source>
        <dbReference type="EMBL" id="TCO51019.1"/>
    </source>
</evidence>
<keyword evidence="3" id="KW-1185">Reference proteome</keyword>
<protein>
    <recommendedName>
        <fullName evidence="4">HEAT repeat protein</fullName>
    </recommendedName>
</protein>
<evidence type="ECO:0000256" key="1">
    <source>
        <dbReference type="SAM" id="MobiDB-lite"/>
    </source>
</evidence>
<evidence type="ECO:0000313" key="3">
    <source>
        <dbReference type="Proteomes" id="UP000295573"/>
    </source>
</evidence>
<sequence>MAGPVIYFAGVSEPFLLEFTSWYWRAAFDEAELRGAVAAMNEPTTAEEFERGFLTLLRSGETVACGIALDYFDRGEMTSRFVGGNPLEPYAEEVFTVARRLLAQPPRPADDIARMEGANHASALAALWRSGLIEEDADRIAEILVRMPVVELRERALDAARVFVDDDEESYPRLAALITRVEACRTHVEAIAALRKDARAEATAALVDATTDAEWRVRQEAAAALAHGMRFYAHRDLLERLERDWSADEQSSAAQEVRDALAPGPHSWSWEGTELPTAELREAHRELRSPTTEATHRQAFRTMLRSESPVAVGIALEHMHHVDGLTRFGMDDTEHHQEALAVARDVLRQPSSPADLSPGTGAGANHAGALGIVAELGEPEDAPAIVAGLKSVFRVVRECGLEAATDCLQRWEVPDETIIAALEDLIFDSSADLVLRTDAVVALFAVETPQVTAVLLRAARCSELPIQVEGANGLSIQSGADDHRDLLREVVRSWPEDAGDRAWIARDALRP</sequence>
<dbReference type="RefSeq" id="WP_132142589.1">
    <property type="nucleotide sequence ID" value="NZ_SLWR01000001.1"/>
</dbReference>
<comment type="caution">
    <text evidence="2">The sequence shown here is derived from an EMBL/GenBank/DDBJ whole genome shotgun (WGS) entry which is preliminary data.</text>
</comment>
<dbReference type="EMBL" id="SLWR01000001">
    <property type="protein sequence ID" value="TCO51019.1"/>
    <property type="molecule type" value="Genomic_DNA"/>
</dbReference>
<name>A0A4R2J3S1_9ACTN</name>